<evidence type="ECO:0000313" key="4">
    <source>
        <dbReference type="EMBL" id="KAJ6242411.1"/>
    </source>
</evidence>
<keyword evidence="1" id="KW-0175">Coiled coil</keyword>
<dbReference type="EMBL" id="JAOAOG010000175">
    <property type="protein sequence ID" value="KAJ6242411.1"/>
    <property type="molecule type" value="Genomic_DNA"/>
</dbReference>
<keyword evidence="4" id="KW-0808">Transferase</keyword>
<name>A0ABQ8YCW5_9EUKA</name>
<feature type="compositionally biased region" description="Low complexity" evidence="2">
    <location>
        <begin position="291"/>
        <end position="309"/>
    </location>
</feature>
<keyword evidence="3" id="KW-1133">Transmembrane helix</keyword>
<feature type="compositionally biased region" description="Low complexity" evidence="2">
    <location>
        <begin position="184"/>
        <end position="195"/>
    </location>
</feature>
<protein>
    <submittedName>
        <fullName evidence="4">Auxilin/cyclin g-associated kinase-related</fullName>
    </submittedName>
</protein>
<feature type="coiled-coil region" evidence="1">
    <location>
        <begin position="443"/>
        <end position="470"/>
    </location>
</feature>
<reference evidence="4" key="1">
    <citation type="submission" date="2022-08" db="EMBL/GenBank/DDBJ databases">
        <title>Novel sulfate-reducing endosymbionts in the free-living metamonad Anaeramoeba.</title>
        <authorList>
            <person name="Jerlstrom-Hultqvist J."/>
            <person name="Cepicka I."/>
            <person name="Gallot-Lavallee L."/>
            <person name="Salas-Leiva D."/>
            <person name="Curtis B.A."/>
            <person name="Zahonova K."/>
            <person name="Pipaliya S."/>
            <person name="Dacks J."/>
            <person name="Roger A.J."/>
        </authorList>
    </citation>
    <scope>NUCLEOTIDE SEQUENCE</scope>
    <source>
        <strain evidence="4">Schooner1</strain>
    </source>
</reference>
<keyword evidence="3" id="KW-0812">Transmembrane</keyword>
<evidence type="ECO:0000256" key="3">
    <source>
        <dbReference type="SAM" id="Phobius"/>
    </source>
</evidence>
<feature type="compositionally biased region" description="Polar residues" evidence="2">
    <location>
        <begin position="196"/>
        <end position="205"/>
    </location>
</feature>
<dbReference type="GO" id="GO:0016301">
    <property type="term" value="F:kinase activity"/>
    <property type="evidence" value="ECO:0007669"/>
    <property type="project" value="UniProtKB-KW"/>
</dbReference>
<evidence type="ECO:0000313" key="5">
    <source>
        <dbReference type="Proteomes" id="UP001150062"/>
    </source>
</evidence>
<accession>A0ABQ8YCW5</accession>
<dbReference type="Proteomes" id="UP001150062">
    <property type="component" value="Unassembled WGS sequence"/>
</dbReference>
<organism evidence="4 5">
    <name type="scientific">Anaeramoeba flamelloides</name>
    <dbReference type="NCBI Taxonomy" id="1746091"/>
    <lineage>
        <taxon>Eukaryota</taxon>
        <taxon>Metamonada</taxon>
        <taxon>Anaeramoebidae</taxon>
        <taxon>Anaeramoeba</taxon>
    </lineage>
</organism>
<proteinExistence type="predicted"/>
<sequence length="720" mass="83158">MFLLSNGEHNTTPKQPPLDSKKFFTRLESKTKFNKENPTPFVKTFFSKLFSDPNIKKKQIFSKDCLCLLNLVNILVPTKLNKIKIIGSVEEQSKSNFQEYMHTLSFLKYPKNKHIPIEEYLSGESEAINFISNTVYWLVRNYKKHGIIRSTTQNSRTFYLFKGDLKIKNFQTTKCKNIYWTKPNSNTDSNSNSNTERGSSGSETISSDEEMDGNWKATSFEGKKKKKKKKETNTSTNTNTNTNTNSISSENSEKESNTTSEQDVSSNKRNDSDLSSSDSSEKVLKKKNKKNTSNNSNSESGRNSGSETNSDFDEDPFQNNELEDNLYEIKYGLDEKIYFNQDLDTIIKQMDPKPSLGCQRCVYLNYLLFNTIDEWKSASHEKTLNQNCSENLEKYDNYIQEAYEDVLLVAKMGGASFKCQIYEDLNFIKKNKILKENEEKSSSRKGKEQINHAEENKKVLELEKKNLQIVDPIKFDAENFKKLNAKTYYKSKLSTKMGFAFSPNNRKIFAIKRDAKKESKYLILEFETIIEMLSTLISIIFFISKKNEKKLIGYNPEIETEPVVKNTRIMPTLKSPNKKFYKQMSSTELIDMNTGPRKILENYYRNNGVNFLVTVVTKNEFPLKPGFIIIKKNNLQIGVEKNIIHNVGYECSIMIEKSKNNSKVFKINWTIQRSCRAIAQGTAKIVCANSAERSLVSRSILYFSEKWIKANKKKRNKKKN</sequence>
<evidence type="ECO:0000256" key="1">
    <source>
        <dbReference type="SAM" id="Coils"/>
    </source>
</evidence>
<comment type="caution">
    <text evidence="4">The sequence shown here is derived from an EMBL/GenBank/DDBJ whole genome shotgun (WGS) entry which is preliminary data.</text>
</comment>
<feature type="compositionally biased region" description="Low complexity" evidence="2">
    <location>
        <begin position="233"/>
        <end position="250"/>
    </location>
</feature>
<gene>
    <name evidence="4" type="ORF">M0813_22549</name>
</gene>
<feature type="transmembrane region" description="Helical" evidence="3">
    <location>
        <begin position="521"/>
        <end position="543"/>
    </location>
</feature>
<keyword evidence="5" id="KW-1185">Reference proteome</keyword>
<keyword evidence="3" id="KW-0472">Membrane</keyword>
<feature type="region of interest" description="Disordered" evidence="2">
    <location>
        <begin position="181"/>
        <end position="318"/>
    </location>
</feature>
<keyword evidence="4" id="KW-0418">Kinase</keyword>
<evidence type="ECO:0000256" key="2">
    <source>
        <dbReference type="SAM" id="MobiDB-lite"/>
    </source>
</evidence>